<dbReference type="GO" id="GO:0052621">
    <property type="term" value="F:diguanylate cyclase activity"/>
    <property type="evidence" value="ECO:0007669"/>
    <property type="project" value="UniProtKB-EC"/>
</dbReference>
<dbReference type="AlphaFoldDB" id="A0A501WMA2"/>
<evidence type="ECO:0000256" key="1">
    <source>
        <dbReference type="ARBA" id="ARBA00012528"/>
    </source>
</evidence>
<dbReference type="Proteomes" id="UP000315901">
    <property type="component" value="Unassembled WGS sequence"/>
</dbReference>
<comment type="caution">
    <text evidence="3">The sequence shown here is derived from an EMBL/GenBank/DDBJ whole genome shotgun (WGS) entry which is preliminary data.</text>
</comment>
<proteinExistence type="predicted"/>
<keyword evidence="4" id="KW-1185">Reference proteome</keyword>
<dbReference type="RefSeq" id="WP_140591217.1">
    <property type="nucleotide sequence ID" value="NZ_VFRR01000050.1"/>
</dbReference>
<dbReference type="PANTHER" id="PTHR45138:SF25">
    <property type="entry name" value="GGDEF DOMAIN PROTEIN"/>
    <property type="match status" value="1"/>
</dbReference>
<reference evidence="3 4" key="1">
    <citation type="submission" date="2019-06" db="EMBL/GenBank/DDBJ databases">
        <title>A novel bacterium of genus Marinomonas, isolated from coastal sand.</title>
        <authorList>
            <person name="Huang H."/>
            <person name="Mo K."/>
            <person name="Hu Y."/>
        </authorList>
    </citation>
    <scope>NUCLEOTIDE SEQUENCE [LARGE SCALE GENOMIC DNA]</scope>
    <source>
        <strain evidence="3 4">HB171799</strain>
    </source>
</reference>
<dbReference type="Pfam" id="PF00990">
    <property type="entry name" value="GGDEF"/>
    <property type="match status" value="1"/>
</dbReference>
<evidence type="ECO:0000313" key="3">
    <source>
        <dbReference type="EMBL" id="TPE46876.1"/>
    </source>
</evidence>
<dbReference type="EMBL" id="VFRR01000050">
    <property type="protein sequence ID" value="TPE46876.1"/>
    <property type="molecule type" value="Genomic_DNA"/>
</dbReference>
<dbReference type="NCBIfam" id="TIGR00254">
    <property type="entry name" value="GGDEF"/>
    <property type="match status" value="1"/>
</dbReference>
<gene>
    <name evidence="3" type="ORF">FJM67_15525</name>
</gene>
<dbReference type="InterPro" id="IPR043128">
    <property type="entry name" value="Rev_trsase/Diguanyl_cyclase"/>
</dbReference>
<dbReference type="PROSITE" id="PS50887">
    <property type="entry name" value="GGDEF"/>
    <property type="match status" value="1"/>
</dbReference>
<organism evidence="3 4">
    <name type="scientific">Maribrevibacterium harenarium</name>
    <dbReference type="NCBI Taxonomy" id="2589817"/>
    <lineage>
        <taxon>Bacteria</taxon>
        <taxon>Pseudomonadati</taxon>
        <taxon>Pseudomonadota</taxon>
        <taxon>Gammaproteobacteria</taxon>
        <taxon>Oceanospirillales</taxon>
        <taxon>Oceanospirillaceae</taxon>
        <taxon>Maribrevibacterium</taxon>
    </lineage>
</organism>
<dbReference type="Gene3D" id="3.30.70.270">
    <property type="match status" value="1"/>
</dbReference>
<dbReference type="InterPro" id="IPR050469">
    <property type="entry name" value="Diguanylate_Cyclase"/>
</dbReference>
<dbReference type="CDD" id="cd01949">
    <property type="entry name" value="GGDEF"/>
    <property type="match status" value="1"/>
</dbReference>
<dbReference type="GO" id="GO:1902201">
    <property type="term" value="P:negative regulation of bacterial-type flagellum-dependent cell motility"/>
    <property type="evidence" value="ECO:0007669"/>
    <property type="project" value="TreeGrafter"/>
</dbReference>
<evidence type="ECO:0000259" key="2">
    <source>
        <dbReference type="PROSITE" id="PS50887"/>
    </source>
</evidence>
<accession>A0A501WMA2</accession>
<dbReference type="GO" id="GO:0043709">
    <property type="term" value="P:cell adhesion involved in single-species biofilm formation"/>
    <property type="evidence" value="ECO:0007669"/>
    <property type="project" value="TreeGrafter"/>
</dbReference>
<protein>
    <recommendedName>
        <fullName evidence="1">diguanylate cyclase</fullName>
        <ecNumber evidence="1">2.7.7.65</ecNumber>
    </recommendedName>
</protein>
<feature type="domain" description="GGDEF" evidence="2">
    <location>
        <begin position="73"/>
        <end position="224"/>
    </location>
</feature>
<dbReference type="GO" id="GO:0005886">
    <property type="term" value="C:plasma membrane"/>
    <property type="evidence" value="ECO:0007669"/>
    <property type="project" value="TreeGrafter"/>
</dbReference>
<dbReference type="SUPFAM" id="SSF55073">
    <property type="entry name" value="Nucleotide cyclase"/>
    <property type="match status" value="1"/>
</dbReference>
<sequence>MQTLLTEQDSDVVNNDILIVRGGYYLGTGHLKDLLKRITELKIQNATYSNPLTLLPGNVPIHREVDRRLSNGDDFFVAYFDLNDFKPFNDYFGYAKGDTVIQMLGSIIKEEVTGDNNFIGHIGGDDFVVVFGDQDWQQQCERILNSFNNNVLELYDENTRREGGVWTKNREGELRFHPILSLAIGVVNPNPCESDSHHFVAELAAKAKKSAKQKGGNVVYLQPYQHGYTGSSRAVDNRLEF</sequence>
<dbReference type="InterPro" id="IPR029787">
    <property type="entry name" value="Nucleotide_cyclase"/>
</dbReference>
<dbReference type="EC" id="2.7.7.65" evidence="1"/>
<dbReference type="PANTHER" id="PTHR45138">
    <property type="entry name" value="REGULATORY COMPONENTS OF SENSORY TRANSDUCTION SYSTEM"/>
    <property type="match status" value="1"/>
</dbReference>
<dbReference type="InterPro" id="IPR000160">
    <property type="entry name" value="GGDEF_dom"/>
</dbReference>
<dbReference type="SMART" id="SM00267">
    <property type="entry name" value="GGDEF"/>
    <property type="match status" value="1"/>
</dbReference>
<name>A0A501WMA2_9GAMM</name>
<dbReference type="OrthoDB" id="1673646at2"/>
<evidence type="ECO:0000313" key="4">
    <source>
        <dbReference type="Proteomes" id="UP000315901"/>
    </source>
</evidence>